<organism evidence="2 3">
    <name type="scientific">Dibothriocephalus latus</name>
    <name type="common">Fish tapeworm</name>
    <name type="synonym">Diphyllobothrium latum</name>
    <dbReference type="NCBI Taxonomy" id="60516"/>
    <lineage>
        <taxon>Eukaryota</taxon>
        <taxon>Metazoa</taxon>
        <taxon>Spiralia</taxon>
        <taxon>Lophotrochozoa</taxon>
        <taxon>Platyhelminthes</taxon>
        <taxon>Cestoda</taxon>
        <taxon>Eucestoda</taxon>
        <taxon>Diphyllobothriidea</taxon>
        <taxon>Diphyllobothriidae</taxon>
        <taxon>Dibothriocephalus</taxon>
    </lineage>
</organism>
<dbReference type="AlphaFoldDB" id="A0A3P7NLP4"/>
<name>A0A3P7NLP4_DIBLA</name>
<dbReference type="Pfam" id="PF17921">
    <property type="entry name" value="Integrase_H2C2"/>
    <property type="match status" value="1"/>
</dbReference>
<keyword evidence="3" id="KW-1185">Reference proteome</keyword>
<evidence type="ECO:0000259" key="1">
    <source>
        <dbReference type="Pfam" id="PF17921"/>
    </source>
</evidence>
<evidence type="ECO:0000313" key="2">
    <source>
        <dbReference type="EMBL" id="VDN41400.1"/>
    </source>
</evidence>
<dbReference type="InterPro" id="IPR041588">
    <property type="entry name" value="Integrase_H2C2"/>
</dbReference>
<gene>
    <name evidence="2" type="ORF">DILT_LOCUS18537</name>
</gene>
<evidence type="ECO:0000313" key="3">
    <source>
        <dbReference type="Proteomes" id="UP000281553"/>
    </source>
</evidence>
<dbReference type="Proteomes" id="UP000281553">
    <property type="component" value="Unassembled WGS sequence"/>
</dbReference>
<accession>A0A3P7NLP4</accession>
<proteinExistence type="predicted"/>
<protein>
    <recommendedName>
        <fullName evidence="1">Integrase zinc-binding domain-containing protein</fullName>
    </recommendedName>
</protein>
<dbReference type="EMBL" id="UYRU01101289">
    <property type="protein sequence ID" value="VDN41400.1"/>
    <property type="molecule type" value="Genomic_DNA"/>
</dbReference>
<dbReference type="OrthoDB" id="10062030at2759"/>
<feature type="domain" description="Integrase zinc-binding" evidence="1">
    <location>
        <begin position="2"/>
        <end position="30"/>
    </location>
</feature>
<sequence>MVSDRFVWPEMHKDLKAWTRVCLSCRRSKVNRHNNAFNGTFLGPDARFNHIHLDMAGPLPLSNGCPYLLTCVD</sequence>
<reference evidence="2 3" key="1">
    <citation type="submission" date="2018-11" db="EMBL/GenBank/DDBJ databases">
        <authorList>
            <consortium name="Pathogen Informatics"/>
        </authorList>
    </citation>
    <scope>NUCLEOTIDE SEQUENCE [LARGE SCALE GENOMIC DNA]</scope>
</reference>